<feature type="compositionally biased region" description="Polar residues" evidence="1">
    <location>
        <begin position="430"/>
        <end position="440"/>
    </location>
</feature>
<dbReference type="Proteomes" id="UP000321570">
    <property type="component" value="Unassembled WGS sequence"/>
</dbReference>
<dbReference type="AlphaFoldDB" id="A0A564YU90"/>
<name>A0A564YU90_HYMDI</name>
<evidence type="ECO:0000256" key="1">
    <source>
        <dbReference type="SAM" id="MobiDB-lite"/>
    </source>
</evidence>
<keyword evidence="3" id="KW-1185">Reference proteome</keyword>
<sequence length="449" mass="50000">SANNGGSTLPPDYVLVPGRLHRNVSNWSICDLDKIIGALERDDLSSLDELHLLLPNIKPEEIDQLINFCLSNNKADFPENIVVDPIDFEENSLEIAKNSIRAVVPPPLTPGSAISSVLSDVAKNECYEELATMCNAKHLSGQKGVISPNYARIYTYLSELFNFSCSRQNIENHDIVAIVDMLYCLLQSADYLMNQVSSDLDGAFSDIMDKIGVLVSAISSSYHHRCVFLKRMTDLSIYDIESLVEKFPTDAITMAMCRVNALPYTAPMLAMKEARLSNDVAKCLRLKAAVRDMFEEYWNINYFEENEDVEKVQKELAAFSVNPFGLTMETVPSLQKYFESLNSSMSQFEKIVSSRVASSSSLMNPGPSAVRSSLIQSAAKLIAKCQPCKNGLARRVSEPVDRSEIDKFFKTMSVSRTVAKPVAWRKRSLSKNPSGSSGQPPSKMYRRIP</sequence>
<organism evidence="2 3">
    <name type="scientific">Hymenolepis diminuta</name>
    <name type="common">Rat tapeworm</name>
    <dbReference type="NCBI Taxonomy" id="6216"/>
    <lineage>
        <taxon>Eukaryota</taxon>
        <taxon>Metazoa</taxon>
        <taxon>Spiralia</taxon>
        <taxon>Lophotrochozoa</taxon>
        <taxon>Platyhelminthes</taxon>
        <taxon>Cestoda</taxon>
        <taxon>Eucestoda</taxon>
        <taxon>Cyclophyllidea</taxon>
        <taxon>Hymenolepididae</taxon>
        <taxon>Hymenolepis</taxon>
    </lineage>
</organism>
<accession>A0A564YU90</accession>
<feature type="region of interest" description="Disordered" evidence="1">
    <location>
        <begin position="425"/>
        <end position="449"/>
    </location>
</feature>
<evidence type="ECO:0000313" key="2">
    <source>
        <dbReference type="EMBL" id="VUZ50822.1"/>
    </source>
</evidence>
<dbReference type="EMBL" id="CABIJS010000399">
    <property type="protein sequence ID" value="VUZ50822.1"/>
    <property type="molecule type" value="Genomic_DNA"/>
</dbReference>
<feature type="non-terminal residue" evidence="2">
    <location>
        <position position="1"/>
    </location>
</feature>
<evidence type="ECO:0000313" key="3">
    <source>
        <dbReference type="Proteomes" id="UP000321570"/>
    </source>
</evidence>
<proteinExistence type="predicted"/>
<protein>
    <submittedName>
        <fullName evidence="2">Uncharacterized protein</fullName>
    </submittedName>
</protein>
<reference evidence="2 3" key="1">
    <citation type="submission" date="2019-07" db="EMBL/GenBank/DDBJ databases">
        <authorList>
            <person name="Jastrzebski P J."/>
            <person name="Paukszto L."/>
            <person name="Jastrzebski P J."/>
        </authorList>
    </citation>
    <scope>NUCLEOTIDE SEQUENCE [LARGE SCALE GENOMIC DNA]</scope>
    <source>
        <strain evidence="2 3">WMS-il1</strain>
    </source>
</reference>
<gene>
    <name evidence="2" type="ORF">WMSIL1_LOCUS9645</name>
</gene>